<name>A0A154P0S3_DUFNO</name>
<dbReference type="OrthoDB" id="414243at2759"/>
<dbReference type="Gene3D" id="3.30.200.20">
    <property type="entry name" value="Phosphorylase Kinase, domain 1"/>
    <property type="match status" value="1"/>
</dbReference>
<dbReference type="InterPro" id="IPR012934">
    <property type="entry name" value="Znf_AD"/>
</dbReference>
<dbReference type="Gene3D" id="1.10.510.10">
    <property type="entry name" value="Transferase(Phosphotransferase) domain 1"/>
    <property type="match status" value="1"/>
</dbReference>
<dbReference type="PANTHER" id="PTHR12984">
    <property type="entry name" value="SCY1-RELATED S/T PROTEIN KINASE-LIKE"/>
    <property type="match status" value="1"/>
</dbReference>
<dbReference type="AlphaFoldDB" id="A0A154P0S3"/>
<dbReference type="Proteomes" id="UP000076502">
    <property type="component" value="Unassembled WGS sequence"/>
</dbReference>
<proteinExistence type="inferred from homology"/>
<feature type="domain" description="Protein kinase" evidence="8">
    <location>
        <begin position="1"/>
        <end position="330"/>
    </location>
</feature>
<dbReference type="SMART" id="SM00868">
    <property type="entry name" value="zf-AD"/>
    <property type="match status" value="1"/>
</dbReference>
<dbReference type="Pfam" id="PF00069">
    <property type="entry name" value="Pkinase"/>
    <property type="match status" value="1"/>
</dbReference>
<dbReference type="InterPro" id="IPR036236">
    <property type="entry name" value="Znf_C2H2_sf"/>
</dbReference>
<keyword evidence="3 6" id="KW-0863">Zinc-finger</keyword>
<dbReference type="InterPro" id="IPR016024">
    <property type="entry name" value="ARM-type_fold"/>
</dbReference>
<dbReference type="FunFam" id="3.30.160.60:FF:000110">
    <property type="entry name" value="Zinc finger protein-like"/>
    <property type="match status" value="1"/>
</dbReference>
<dbReference type="CDD" id="cd14011">
    <property type="entry name" value="PK_SCY1_like"/>
    <property type="match status" value="1"/>
</dbReference>
<accession>A0A154P0S3</accession>
<organism evidence="10 11">
    <name type="scientific">Dufourea novaeangliae</name>
    <name type="common">Sweat bee</name>
    <dbReference type="NCBI Taxonomy" id="178035"/>
    <lineage>
        <taxon>Eukaryota</taxon>
        <taxon>Metazoa</taxon>
        <taxon>Ecdysozoa</taxon>
        <taxon>Arthropoda</taxon>
        <taxon>Hexapoda</taxon>
        <taxon>Insecta</taxon>
        <taxon>Pterygota</taxon>
        <taxon>Neoptera</taxon>
        <taxon>Endopterygota</taxon>
        <taxon>Hymenoptera</taxon>
        <taxon>Apocrita</taxon>
        <taxon>Aculeata</taxon>
        <taxon>Apoidea</taxon>
        <taxon>Anthophila</taxon>
        <taxon>Halictidae</taxon>
        <taxon>Rophitinae</taxon>
        <taxon>Dufourea</taxon>
    </lineage>
</organism>
<feature type="domain" description="C2H2-type" evidence="9">
    <location>
        <begin position="987"/>
        <end position="1014"/>
    </location>
</feature>
<protein>
    <submittedName>
        <fullName evidence="10">SCY1-like protein 2</fullName>
    </submittedName>
</protein>
<evidence type="ECO:0000256" key="4">
    <source>
        <dbReference type="ARBA" id="ARBA00022833"/>
    </source>
</evidence>
<evidence type="ECO:0000256" key="2">
    <source>
        <dbReference type="ARBA" id="ARBA00022737"/>
    </source>
</evidence>
<evidence type="ECO:0000256" key="3">
    <source>
        <dbReference type="ARBA" id="ARBA00022771"/>
    </source>
</evidence>
<dbReference type="FunFam" id="3.30.160.60:FF:000065">
    <property type="entry name" value="B-cell CLL/lymphoma 6, member B"/>
    <property type="match status" value="1"/>
</dbReference>
<dbReference type="Pfam" id="PF00096">
    <property type="entry name" value="zf-C2H2"/>
    <property type="match status" value="1"/>
</dbReference>
<evidence type="ECO:0000256" key="5">
    <source>
        <dbReference type="ARBA" id="ARBA00038349"/>
    </source>
</evidence>
<dbReference type="SUPFAM" id="SSF56112">
    <property type="entry name" value="Protein kinase-like (PK-like)"/>
    <property type="match status" value="1"/>
</dbReference>
<reference evidence="10 11" key="1">
    <citation type="submission" date="2015-07" db="EMBL/GenBank/DDBJ databases">
        <title>The genome of Dufourea novaeangliae.</title>
        <authorList>
            <person name="Pan H."/>
            <person name="Kapheim K."/>
        </authorList>
    </citation>
    <scope>NUCLEOTIDE SEQUENCE [LARGE SCALE GENOMIC DNA]</scope>
    <source>
        <strain evidence="10">0120121106</strain>
        <tissue evidence="10">Whole body</tissue>
    </source>
</reference>
<dbReference type="Gene3D" id="1.25.10.10">
    <property type="entry name" value="Leucine-rich Repeat Variant"/>
    <property type="match status" value="1"/>
</dbReference>
<dbReference type="SMART" id="SM00355">
    <property type="entry name" value="ZnF_C2H2"/>
    <property type="match status" value="5"/>
</dbReference>
<sequence>MFAKSKTSGSTPNVFLTNPLQNLYEVGKQSATAGPENAWRIYDGYTKADRKEVSIFLFDKRSVEKLYKPKRKEIVTEILRKGARQMEQFAHPKILGAIKVEECADSLAFASEPVLASLANVLAYQEQQAANLDQSTSNANKQASSTTSHRTTFTKEYELLDIEIKYGLLQITEALLFLHGTCKLLHKNVCPASIIITKRGTWKLSGLEFIENASDVPISLQPWTNRAPKMTQPNLDYTAPEIQQKKEGGFYSDMYSFGMTICAIFNQGRPLIQANHSCSEYLKQIENLEQQVTVMLPLIPLPLREAVTRLLHNEPEQRPTVQILSMIKYFQDPPVYALQFLDVSKLKDVLQKEHFYTATLQGILPYIPKKLWYQHVWTYLQTDLESQELQSAVLQPVLHIVQHSTQEEYNQIVFPVLRSLFMNRRSIQATVTLLTNLHVILKKTPLEFRDKEVLRLLYESFENTNTQVQTAAFVAVSNVTEHINDDEAVRNIILPKLLQAFEQNSADIRVLMNVVSCVLNRLEKQKIVDCILPLLFNVKLQEPEVIVRVVKIYRLMLSDKKYGLTVNWMATRAMPSLLPQTINPSLNLQQFELLLKVLQDMLNHIERNQKNQLSLDNLSLSSPERYWSLRHQYSTNTHVPAFFVPNSQRKTSSAEDMARKNSIGSISMTASAENMARKNSVAEYGWLSSSKNNGNFLKVSNAFPNRRLSDNTLMAPKIGVPSSCVSSPGGTPGGGLPMFRRHSTSTGSQDRRGSTINLSLPTLFEDVHLPNSICRRCEDKLDVTYEFRQLCRESERVLRARYEFNYFNNTCHVTPLNRDVVRGRDVRTGERGRISTSDSIDEEKLGNDHENETASHGKDPTRSSSDERRIERTNGGSREESAAKYIGACIVGNVQVIHDKCEDRDEETVKPIESLEVPSEVDREFDRSVTRTFSVLEQRENVNLGKTTRSIDDEQGKPYLCDVCSKTFASKSGLRFHLKSHVGTKPYSCRYCSKRFTIPSYVKRHERIHGGDKPFICHVCSAAFASSNGLRYHLRSHTGEANYRCEICGKTFCRHKYLKEHIFTHTGEKPFVCRICGTGYGSSGSLFVHEKKCKYKSNVETYL</sequence>
<dbReference type="InterPro" id="IPR011009">
    <property type="entry name" value="Kinase-like_dom_sf"/>
</dbReference>
<dbReference type="Pfam" id="PF13894">
    <property type="entry name" value="zf-C2H2_4"/>
    <property type="match status" value="1"/>
</dbReference>
<gene>
    <name evidence="10" type="ORF">WN55_09539</name>
</gene>
<keyword evidence="11" id="KW-1185">Reference proteome</keyword>
<feature type="domain" description="C2H2-type" evidence="9">
    <location>
        <begin position="1043"/>
        <end position="1070"/>
    </location>
</feature>
<keyword evidence="2" id="KW-0677">Repeat</keyword>
<comment type="similarity">
    <text evidence="5">Belongs to the protein kinase superfamily.</text>
</comment>
<evidence type="ECO:0000313" key="10">
    <source>
        <dbReference type="EMBL" id="KZC04740.1"/>
    </source>
</evidence>
<dbReference type="PROSITE" id="PS50011">
    <property type="entry name" value="PROTEIN_KINASE_DOM"/>
    <property type="match status" value="1"/>
</dbReference>
<dbReference type="InterPro" id="IPR013087">
    <property type="entry name" value="Znf_C2H2_type"/>
</dbReference>
<dbReference type="GO" id="GO:0006355">
    <property type="term" value="P:regulation of DNA-templated transcription"/>
    <property type="evidence" value="ECO:0007669"/>
    <property type="project" value="UniProtKB-ARBA"/>
</dbReference>
<dbReference type="GO" id="GO:0005634">
    <property type="term" value="C:nucleus"/>
    <property type="evidence" value="ECO:0007669"/>
    <property type="project" value="InterPro"/>
</dbReference>
<dbReference type="SUPFAM" id="SSF57667">
    <property type="entry name" value="beta-beta-alpha zinc fingers"/>
    <property type="match status" value="3"/>
</dbReference>
<evidence type="ECO:0000256" key="7">
    <source>
        <dbReference type="SAM" id="MobiDB-lite"/>
    </source>
</evidence>
<dbReference type="STRING" id="178035.A0A154P0S3"/>
<dbReference type="InterPro" id="IPR000719">
    <property type="entry name" value="Prot_kinase_dom"/>
</dbReference>
<evidence type="ECO:0000313" key="11">
    <source>
        <dbReference type="Proteomes" id="UP000076502"/>
    </source>
</evidence>
<dbReference type="PANTHER" id="PTHR12984:SF16">
    <property type="entry name" value="BLACK MATCH, ISOFORM H"/>
    <property type="match status" value="1"/>
</dbReference>
<dbReference type="GO" id="GO:0004672">
    <property type="term" value="F:protein kinase activity"/>
    <property type="evidence" value="ECO:0007669"/>
    <property type="project" value="InterPro"/>
</dbReference>
<dbReference type="FunFam" id="3.30.160.60:FF:002343">
    <property type="entry name" value="Zinc finger protein 33A"/>
    <property type="match status" value="1"/>
</dbReference>
<evidence type="ECO:0000256" key="6">
    <source>
        <dbReference type="PROSITE-ProRule" id="PRU00042"/>
    </source>
</evidence>
<dbReference type="GO" id="GO:0005524">
    <property type="term" value="F:ATP binding"/>
    <property type="evidence" value="ECO:0007669"/>
    <property type="project" value="InterPro"/>
</dbReference>
<keyword evidence="1" id="KW-0479">Metal-binding</keyword>
<keyword evidence="4" id="KW-0862">Zinc</keyword>
<dbReference type="PROSITE" id="PS00028">
    <property type="entry name" value="ZINC_FINGER_C2H2_1"/>
    <property type="match status" value="4"/>
</dbReference>
<dbReference type="GO" id="GO:0008270">
    <property type="term" value="F:zinc ion binding"/>
    <property type="evidence" value="ECO:0007669"/>
    <property type="project" value="UniProtKB-KW"/>
</dbReference>
<feature type="domain" description="C2H2-type" evidence="9">
    <location>
        <begin position="1015"/>
        <end position="1042"/>
    </location>
</feature>
<dbReference type="SUPFAM" id="SSF48371">
    <property type="entry name" value="ARM repeat"/>
    <property type="match status" value="1"/>
</dbReference>
<feature type="region of interest" description="Disordered" evidence="7">
    <location>
        <begin position="827"/>
        <end position="879"/>
    </location>
</feature>
<feature type="domain" description="C2H2-type" evidence="9">
    <location>
        <begin position="959"/>
        <end position="986"/>
    </location>
</feature>
<dbReference type="PROSITE" id="PS50157">
    <property type="entry name" value="ZINC_FINGER_C2H2_2"/>
    <property type="match status" value="4"/>
</dbReference>
<dbReference type="EMBL" id="KQ434783">
    <property type="protein sequence ID" value="KZC04740.1"/>
    <property type="molecule type" value="Genomic_DNA"/>
</dbReference>
<dbReference type="InterPro" id="IPR051177">
    <property type="entry name" value="CIK-Related_Protein"/>
</dbReference>
<evidence type="ECO:0000259" key="8">
    <source>
        <dbReference type="PROSITE" id="PS50011"/>
    </source>
</evidence>
<evidence type="ECO:0000259" key="9">
    <source>
        <dbReference type="PROSITE" id="PS50157"/>
    </source>
</evidence>
<evidence type="ECO:0000256" key="1">
    <source>
        <dbReference type="ARBA" id="ARBA00022723"/>
    </source>
</evidence>
<dbReference type="Gene3D" id="3.30.160.60">
    <property type="entry name" value="Classic Zinc Finger"/>
    <property type="match status" value="5"/>
</dbReference>
<feature type="compositionally biased region" description="Basic and acidic residues" evidence="7">
    <location>
        <begin position="842"/>
        <end position="879"/>
    </location>
</feature>
<dbReference type="InterPro" id="IPR011989">
    <property type="entry name" value="ARM-like"/>
</dbReference>